<dbReference type="GO" id="GO:0006644">
    <property type="term" value="P:phospholipid metabolic process"/>
    <property type="evidence" value="ECO:0007669"/>
    <property type="project" value="TreeGrafter"/>
</dbReference>
<dbReference type="GO" id="GO:0016324">
    <property type="term" value="C:apical plasma membrane"/>
    <property type="evidence" value="ECO:0007669"/>
    <property type="project" value="UniProtKB-SubCell"/>
</dbReference>
<evidence type="ECO:0000256" key="23">
    <source>
        <dbReference type="ARBA" id="ARBA00033022"/>
    </source>
</evidence>
<evidence type="ECO:0000256" key="34">
    <source>
        <dbReference type="ARBA" id="ARBA00048362"/>
    </source>
</evidence>
<evidence type="ECO:0000256" key="16">
    <source>
        <dbReference type="ARBA" id="ARBA00023264"/>
    </source>
</evidence>
<dbReference type="SUPFAM" id="SSF52266">
    <property type="entry name" value="SGNH hydrolase"/>
    <property type="match status" value="2"/>
</dbReference>
<keyword evidence="14" id="KW-0472">Membrane</keyword>
<keyword evidence="9 47" id="KW-0732">Signal</keyword>
<dbReference type="PANTHER" id="PTHR21325:SF44">
    <property type="entry name" value="TRIACYLGLYCEROL LIPASE"/>
    <property type="match status" value="1"/>
</dbReference>
<comment type="catalytic activity">
    <reaction evidence="43">
        <text>1-hexadecanoyl-2-(9Z)-octadecenoyl-3-octadecanoyl-sn-glycerol + H2O = 1-hexadecanoyl-3-octadecanoyl-sn-glycerol + (9Z)-octadecenoate + H(+)</text>
        <dbReference type="Rhea" id="RHEA:41103"/>
        <dbReference type="ChEBI" id="CHEBI:15377"/>
        <dbReference type="ChEBI" id="CHEBI:15378"/>
        <dbReference type="ChEBI" id="CHEBI:30823"/>
        <dbReference type="ChEBI" id="CHEBI:77623"/>
        <dbReference type="ChEBI" id="CHEBI:77624"/>
    </reaction>
    <physiologicalReaction direction="left-to-right" evidence="43">
        <dbReference type="Rhea" id="RHEA:41104"/>
    </physiologicalReaction>
</comment>
<keyword evidence="12" id="KW-1133">Transmembrane helix</keyword>
<dbReference type="GO" id="GO:0004806">
    <property type="term" value="F:triacylglycerol lipase activity"/>
    <property type="evidence" value="ECO:0007669"/>
    <property type="project" value="UniProtKB-EC"/>
</dbReference>
<evidence type="ECO:0000256" key="1">
    <source>
        <dbReference type="ARBA" id="ARBA00004247"/>
    </source>
</evidence>
<evidence type="ECO:0000256" key="24">
    <source>
        <dbReference type="ARBA" id="ARBA00045916"/>
    </source>
</evidence>
<dbReference type="Pfam" id="PF00657">
    <property type="entry name" value="Lipase_GDSL"/>
    <property type="match status" value="2"/>
</dbReference>
<evidence type="ECO:0000256" key="32">
    <source>
        <dbReference type="ARBA" id="ARBA00048058"/>
    </source>
</evidence>
<dbReference type="InterPro" id="IPR008265">
    <property type="entry name" value="Lipase_GDSL_AS"/>
</dbReference>
<comment type="catalytic activity">
    <reaction evidence="45">
        <text>1,3-di-(9Z-octadecenoyl)-glycerol + H2O = 1-(9Z-octadecenoyl)-glycerol + (9Z)-octadecenoate + H(+)</text>
        <dbReference type="Rhea" id="RHEA:39939"/>
        <dbReference type="ChEBI" id="CHEBI:15377"/>
        <dbReference type="ChEBI" id="CHEBI:15378"/>
        <dbReference type="ChEBI" id="CHEBI:30823"/>
        <dbReference type="ChEBI" id="CHEBI:75342"/>
        <dbReference type="ChEBI" id="CHEBI:75735"/>
    </reaction>
    <physiologicalReaction direction="left-to-right" evidence="45">
        <dbReference type="Rhea" id="RHEA:39940"/>
    </physiologicalReaction>
</comment>
<dbReference type="InterPro" id="IPR038885">
    <property type="entry name" value="PLB1"/>
</dbReference>
<comment type="catalytic activity">
    <reaction evidence="44">
        <text>1,2-dihexadecanoyl-sn-glycero-3-phosphocholine + 2 H2O = sn-glycerol 3-phosphocholine + 2 hexadecanoate + 2 H(+)</text>
        <dbReference type="Rhea" id="RHEA:40975"/>
        <dbReference type="ChEBI" id="CHEBI:7896"/>
        <dbReference type="ChEBI" id="CHEBI:15377"/>
        <dbReference type="ChEBI" id="CHEBI:15378"/>
        <dbReference type="ChEBI" id="CHEBI:16870"/>
        <dbReference type="ChEBI" id="CHEBI:72999"/>
    </reaction>
    <physiologicalReaction direction="left-to-right" evidence="44">
        <dbReference type="Rhea" id="RHEA:40976"/>
    </physiologicalReaction>
</comment>
<dbReference type="GO" id="GO:0004623">
    <property type="term" value="F:phospholipase A2 activity"/>
    <property type="evidence" value="ECO:0007669"/>
    <property type="project" value="UniProtKB-EC"/>
</dbReference>
<comment type="catalytic activity">
    <reaction evidence="27">
        <text>1-(9Z-octadecenoyl)-glycerol + H2O = glycerol + (9Z)-octadecenoate + H(+)</text>
        <dbReference type="Rhea" id="RHEA:38487"/>
        <dbReference type="ChEBI" id="CHEBI:15377"/>
        <dbReference type="ChEBI" id="CHEBI:15378"/>
        <dbReference type="ChEBI" id="CHEBI:17754"/>
        <dbReference type="ChEBI" id="CHEBI:30823"/>
        <dbReference type="ChEBI" id="CHEBI:75342"/>
    </reaction>
    <physiologicalReaction direction="left-to-right" evidence="27">
        <dbReference type="Rhea" id="RHEA:38488"/>
    </physiologicalReaction>
</comment>
<evidence type="ECO:0000256" key="5">
    <source>
        <dbReference type="ARBA" id="ARBA00013279"/>
    </source>
</evidence>
<evidence type="ECO:0000256" key="27">
    <source>
        <dbReference type="ARBA" id="ARBA00047438"/>
    </source>
</evidence>
<dbReference type="CDD" id="cd01824">
    <property type="entry name" value="Phospholipase_B_like"/>
    <property type="match status" value="2"/>
</dbReference>
<reference evidence="48 49" key="1">
    <citation type="submission" date="2020-04" db="EMBL/GenBank/DDBJ databases">
        <authorList>
            <person name="Laetsch R D."/>
            <person name="Stevens L."/>
            <person name="Kumar S."/>
            <person name="Blaxter L. M."/>
        </authorList>
    </citation>
    <scope>NUCLEOTIDE SEQUENCE [LARGE SCALE GENOMIC DNA]</scope>
</reference>
<evidence type="ECO:0000256" key="44">
    <source>
        <dbReference type="ARBA" id="ARBA00049363"/>
    </source>
</evidence>
<comment type="catalytic activity">
    <reaction evidence="37">
        <text>a 1-acyl-sn-glycero-3-phosphocholine + H2O = sn-glycerol 3-phosphocholine + a fatty acid + H(+)</text>
        <dbReference type="Rhea" id="RHEA:15177"/>
        <dbReference type="ChEBI" id="CHEBI:15377"/>
        <dbReference type="ChEBI" id="CHEBI:15378"/>
        <dbReference type="ChEBI" id="CHEBI:16870"/>
        <dbReference type="ChEBI" id="CHEBI:28868"/>
        <dbReference type="ChEBI" id="CHEBI:58168"/>
        <dbReference type="EC" id="3.1.1.5"/>
    </reaction>
    <physiologicalReaction direction="left-to-right" evidence="37">
        <dbReference type="Rhea" id="RHEA:15178"/>
    </physiologicalReaction>
</comment>
<evidence type="ECO:0000256" key="14">
    <source>
        <dbReference type="ARBA" id="ARBA00023136"/>
    </source>
</evidence>
<dbReference type="EC" id="3.1.1.4" evidence="4"/>
<dbReference type="AlphaFoldDB" id="A0A8S1FEK8"/>
<keyword evidence="49" id="KW-1185">Reference proteome</keyword>
<dbReference type="EMBL" id="CADEPM010000010">
    <property type="protein sequence ID" value="CAB3410478.1"/>
    <property type="molecule type" value="Genomic_DNA"/>
</dbReference>
<comment type="catalytic activity">
    <reaction evidence="17">
        <text>a triacylglycerol + H2O = a diacylglycerol + a fatty acid + H(+)</text>
        <dbReference type="Rhea" id="RHEA:12044"/>
        <dbReference type="ChEBI" id="CHEBI:15377"/>
        <dbReference type="ChEBI" id="CHEBI:15378"/>
        <dbReference type="ChEBI" id="CHEBI:17855"/>
        <dbReference type="ChEBI" id="CHEBI:18035"/>
        <dbReference type="ChEBI" id="CHEBI:28868"/>
        <dbReference type="EC" id="3.1.1.3"/>
    </reaction>
    <physiologicalReaction direction="left-to-right" evidence="17">
        <dbReference type="Rhea" id="RHEA:12045"/>
    </physiologicalReaction>
</comment>
<comment type="caution">
    <text evidence="48">The sequence shown here is derived from an EMBL/GenBank/DDBJ whole genome shotgun (WGS) entry which is preliminary data.</text>
</comment>
<evidence type="ECO:0000256" key="11">
    <source>
        <dbReference type="ARBA" id="ARBA00022801"/>
    </source>
</evidence>
<comment type="function">
    <text evidence="24">Calcium-independent membrane-associated phospholipase that catalyzes complete diacylation of phospholipids by hydrolyzing both sn-1 and sn-2 fatty acyl chains attached to the glycerol backbone (phospholipase B activity). Has dual phospholipase and lysophospholipase activities toward diacylphospholipids. Preferentially cleaves sn-2 ester bonds over sn-1 bonds. Acts as a lipase toward glycerolipid substrates. Hydrolyzes fatty acyl chains of diacylglycerols with preference for the sn-2 position and of triacylglycerols with not positional selectivity. May also hydrolyze long chain retinyl esters such as retinyl palmitate. May contribute to digestion of dietary phospholipids, glycerolipids and retinoids, facilitating lipid absorption at the brush border.</text>
</comment>
<evidence type="ECO:0000313" key="49">
    <source>
        <dbReference type="Proteomes" id="UP000494206"/>
    </source>
</evidence>
<dbReference type="GO" id="GO:0004622">
    <property type="term" value="F:phosphatidylcholine lysophospholipase activity"/>
    <property type="evidence" value="ECO:0007669"/>
    <property type="project" value="UniProtKB-EC"/>
</dbReference>
<evidence type="ECO:0000256" key="43">
    <source>
        <dbReference type="ARBA" id="ARBA00048939"/>
    </source>
</evidence>
<comment type="catalytic activity">
    <reaction evidence="36">
        <text>1,2,3-tri-(9Z-octadecenoyl)-glycerol + H2O = di-(9Z)-octadecenoylglycerol + (9Z)-octadecenoate + H(+)</text>
        <dbReference type="Rhea" id="RHEA:38575"/>
        <dbReference type="ChEBI" id="CHEBI:15377"/>
        <dbReference type="ChEBI" id="CHEBI:15378"/>
        <dbReference type="ChEBI" id="CHEBI:30823"/>
        <dbReference type="ChEBI" id="CHEBI:53753"/>
        <dbReference type="ChEBI" id="CHEBI:75945"/>
    </reaction>
    <physiologicalReaction direction="left-to-right" evidence="36">
        <dbReference type="Rhea" id="RHEA:38576"/>
    </physiologicalReaction>
</comment>
<comment type="catalytic activity">
    <reaction evidence="32">
        <text>1,2-di-(9Z-octadecenoyl)-sn-glycero-3-phosphocholine + H2O = 1-(9Z-octadecenoyl)-sn-glycero-3-phosphocholine + (9Z)-octadecenoate + H(+)</text>
        <dbReference type="Rhea" id="RHEA:40923"/>
        <dbReference type="ChEBI" id="CHEBI:15377"/>
        <dbReference type="ChEBI" id="CHEBI:15378"/>
        <dbReference type="ChEBI" id="CHEBI:28610"/>
        <dbReference type="ChEBI" id="CHEBI:30823"/>
        <dbReference type="ChEBI" id="CHEBI:74669"/>
    </reaction>
    <physiologicalReaction direction="left-to-right" evidence="32">
        <dbReference type="Rhea" id="RHEA:40924"/>
    </physiologicalReaction>
</comment>
<evidence type="ECO:0000256" key="7">
    <source>
        <dbReference type="ARBA" id="ARBA00022475"/>
    </source>
</evidence>
<evidence type="ECO:0000256" key="12">
    <source>
        <dbReference type="ARBA" id="ARBA00022989"/>
    </source>
</evidence>
<keyword evidence="16" id="KW-1208">Phospholipid metabolism</keyword>
<sequence length="705" mass="77770">MLLRIIGILYFSTFLKCQQLPDFSVPDFSCPEELMRKSAAVPNNVNAVRPADIKIIMALGDSLTAGNGAAATELSDVKLQYRGLSFGAGGDKSLEQHATLPNILKKFNPDLFGYSNGIGSQNVWNVAHFNGAIPGAHASMLSQQARSVIALLQAHIDNDTPTNCVEEIEAAIRIFYENVPRVLVSVSNVLHLEMLRKLEEHSNTSKQVHRQECDCVNKMDTPVSNITQTIGNYNTLERRLMESGEFEKDDFTVVIQPFFANSTQPPLKDGIPDLSFFAPDCFHFSQKGHAVISTHLWKNLMQPVGRKSTQADFSMPAVPLACPDKECPYIRTKLNSADSLALLVSCTFSTLPDYGISNYSCPEELMKKSKHVPKNVNSVRPADIKVVMALGDSLTAANGAGAEDPLAVILQYRGLAFQAGGDKGLENHVTIPNILKKYNPNLFGYSNGIGSPNVWEVAKLNVAMPGANAKDLPGQARTLVSLLHEHKESVDFNNDWKLLNIFIGGNDICGFCRHEDYNPYNCGQKIKEAVQIIYDNVPRVIVSLTGMLHLEMLRTTDEGHYFCKRLHKDECGCEGNKNFTNAEIAQACDDYNKYEKQIETDGTFEKDDFTYVVQPFFSKTVVPPMKNGKPDQTFFAPDCFHFSQWGHAVVSTHLWNNLLEPVGGKATTANISAPAADLACPDATCPFIRTPKNSQDCSKYMTPAA</sequence>
<keyword evidence="11" id="KW-0378">Hydrolase</keyword>
<evidence type="ECO:0000256" key="6">
    <source>
        <dbReference type="ARBA" id="ARBA00015133"/>
    </source>
</evidence>
<dbReference type="FunFam" id="3.40.50.1110:FF:000017">
    <property type="entry name" value="Protein CBG05119"/>
    <property type="match status" value="1"/>
</dbReference>
<comment type="catalytic activity">
    <reaction evidence="41">
        <text>1,3-dihexadecanoyl-2-(9Z-octadecenoyl)glycerol + H2O = 1,3-dihexadecanoylglycerol + (9Z)-octadecenoate + H(+)</text>
        <dbReference type="Rhea" id="RHEA:40983"/>
        <dbReference type="ChEBI" id="CHEBI:15377"/>
        <dbReference type="ChEBI" id="CHEBI:15378"/>
        <dbReference type="ChEBI" id="CHEBI:30823"/>
        <dbReference type="ChEBI" id="CHEBI:75688"/>
        <dbReference type="ChEBI" id="CHEBI:77619"/>
    </reaction>
    <physiologicalReaction direction="left-to-right" evidence="41">
        <dbReference type="Rhea" id="RHEA:40984"/>
    </physiologicalReaction>
</comment>
<comment type="catalytic activity">
    <reaction evidence="18">
        <text>1-hexadecanoyl-2-(9Z,12Z-octadecadienoyl)-sn-glycero-3-phosphocholine + H2O = (9Z,12Z)-octadecadienoate + 1-hexadecanoyl-sn-glycero-3-phosphocholine + H(+)</text>
        <dbReference type="Rhea" id="RHEA:40811"/>
        <dbReference type="ChEBI" id="CHEBI:15377"/>
        <dbReference type="ChEBI" id="CHEBI:15378"/>
        <dbReference type="ChEBI" id="CHEBI:30245"/>
        <dbReference type="ChEBI" id="CHEBI:72998"/>
        <dbReference type="ChEBI" id="CHEBI:73002"/>
    </reaction>
    <physiologicalReaction direction="left-to-right" evidence="18">
        <dbReference type="Rhea" id="RHEA:40812"/>
    </physiologicalReaction>
</comment>
<feature type="signal peptide" evidence="47">
    <location>
        <begin position="1"/>
        <end position="17"/>
    </location>
</feature>
<evidence type="ECO:0000256" key="37">
    <source>
        <dbReference type="ARBA" id="ARBA00048454"/>
    </source>
</evidence>
<comment type="catalytic activity">
    <reaction evidence="31">
        <text>a 1-O-alkyl-2-acyl-sn-glycero-3-phosphocholine + H2O = a 1-O-alkyl-sn-glycero-3-phosphocholine + a fatty acid + H(+)</text>
        <dbReference type="Rhea" id="RHEA:36231"/>
        <dbReference type="ChEBI" id="CHEBI:15377"/>
        <dbReference type="ChEBI" id="CHEBI:15378"/>
        <dbReference type="ChEBI" id="CHEBI:28868"/>
        <dbReference type="ChEBI" id="CHEBI:30909"/>
        <dbReference type="ChEBI" id="CHEBI:36702"/>
        <dbReference type="EC" id="3.1.1.4"/>
    </reaction>
    <physiologicalReaction direction="left-to-right" evidence="31">
        <dbReference type="Rhea" id="RHEA:36232"/>
    </physiologicalReaction>
</comment>
<dbReference type="OrthoDB" id="10265800at2759"/>
<dbReference type="Gene3D" id="3.40.50.1110">
    <property type="entry name" value="SGNH hydrolase"/>
    <property type="match status" value="2"/>
</dbReference>
<comment type="catalytic activity">
    <reaction evidence="39">
        <text>1-hexadecanoyl-sn-glycero-3-phosphocholine + H2O = sn-glycerol 3-phosphocholine + hexadecanoate + H(+)</text>
        <dbReference type="Rhea" id="RHEA:40435"/>
        <dbReference type="ChEBI" id="CHEBI:7896"/>
        <dbReference type="ChEBI" id="CHEBI:15377"/>
        <dbReference type="ChEBI" id="CHEBI:15378"/>
        <dbReference type="ChEBI" id="CHEBI:16870"/>
        <dbReference type="ChEBI" id="CHEBI:72998"/>
    </reaction>
    <physiologicalReaction direction="left-to-right" evidence="39">
        <dbReference type="Rhea" id="RHEA:40436"/>
    </physiologicalReaction>
</comment>
<evidence type="ECO:0000256" key="35">
    <source>
        <dbReference type="ARBA" id="ARBA00048374"/>
    </source>
</evidence>
<dbReference type="PANTHER" id="PTHR21325">
    <property type="entry name" value="PHOSPHOLIPASE B, PLB1"/>
    <property type="match status" value="1"/>
</dbReference>
<comment type="catalytic activity">
    <reaction evidence="46">
        <text>2-(9Z-octadecenoyl)-glycerol + H2O = glycerol + (9Z)-octadecenoate + H(+)</text>
        <dbReference type="Rhea" id="RHEA:38491"/>
        <dbReference type="ChEBI" id="CHEBI:15377"/>
        <dbReference type="ChEBI" id="CHEBI:15378"/>
        <dbReference type="ChEBI" id="CHEBI:17754"/>
        <dbReference type="ChEBI" id="CHEBI:30823"/>
        <dbReference type="ChEBI" id="CHEBI:73990"/>
    </reaction>
    <physiologicalReaction direction="left-to-right" evidence="46">
        <dbReference type="Rhea" id="RHEA:38492"/>
    </physiologicalReaction>
</comment>
<evidence type="ECO:0000256" key="18">
    <source>
        <dbReference type="ARBA" id="ARBA00023408"/>
    </source>
</evidence>
<keyword evidence="10" id="KW-0677">Repeat</keyword>
<evidence type="ECO:0000256" key="36">
    <source>
        <dbReference type="ARBA" id="ARBA00048386"/>
    </source>
</evidence>
<comment type="similarity">
    <text evidence="2">Belongs to the 'GDSL' lipolytic enzyme family. Phospholipase B1 subfamily.</text>
</comment>
<comment type="catalytic activity">
    <reaction evidence="29">
        <text>2,3-di-(9Z)-octadecenoyl-sn-glycerol + H2O = 3-(9Z-octadecenoyl)-sn-glycerol + (9Z)-octadecenoate + H(+)</text>
        <dbReference type="Rhea" id="RHEA:42604"/>
        <dbReference type="ChEBI" id="CHEBI:15377"/>
        <dbReference type="ChEBI" id="CHEBI:15378"/>
        <dbReference type="ChEBI" id="CHEBI:30823"/>
        <dbReference type="ChEBI" id="CHEBI:75824"/>
        <dbReference type="ChEBI" id="CHEBI:75938"/>
    </reaction>
    <physiologicalReaction direction="left-to-right" evidence="29">
        <dbReference type="Rhea" id="RHEA:42605"/>
    </physiologicalReaction>
</comment>
<evidence type="ECO:0000256" key="41">
    <source>
        <dbReference type="ARBA" id="ARBA00048869"/>
    </source>
</evidence>
<dbReference type="InterPro" id="IPR036514">
    <property type="entry name" value="SGNH_hydro_sf"/>
</dbReference>
<name>A0A8S1FEK8_9PELO</name>
<evidence type="ECO:0000256" key="39">
    <source>
        <dbReference type="ARBA" id="ARBA00048656"/>
    </source>
</evidence>
<evidence type="ECO:0000256" key="31">
    <source>
        <dbReference type="ARBA" id="ARBA00048049"/>
    </source>
</evidence>
<evidence type="ECO:0000256" key="9">
    <source>
        <dbReference type="ARBA" id="ARBA00022729"/>
    </source>
</evidence>
<evidence type="ECO:0000256" key="2">
    <source>
        <dbReference type="ARBA" id="ARBA00009979"/>
    </source>
</evidence>
<dbReference type="EC" id="3.1.1.5" evidence="3"/>
<dbReference type="Proteomes" id="UP000494206">
    <property type="component" value="Unassembled WGS sequence"/>
</dbReference>
<keyword evidence="7" id="KW-1003">Cell membrane</keyword>
<evidence type="ECO:0000256" key="3">
    <source>
        <dbReference type="ARBA" id="ARBA00013274"/>
    </source>
</evidence>
<comment type="catalytic activity">
    <reaction evidence="30">
        <text>1-hexadecanoyl-2-(9Z-octadecenoyl)-sn-glycero-3-phospho-(1'-sn-glycerol) + H2O = 1-hexadecanoyl-sn-glycero-3-phospho-(1'-sn-glycerol) + (9Z)-octadecenoate + H(+)</text>
        <dbReference type="Rhea" id="RHEA:40919"/>
        <dbReference type="ChEBI" id="CHEBI:15377"/>
        <dbReference type="ChEBI" id="CHEBI:15378"/>
        <dbReference type="ChEBI" id="CHEBI:30823"/>
        <dbReference type="ChEBI" id="CHEBI:72841"/>
        <dbReference type="ChEBI" id="CHEBI:75158"/>
    </reaction>
    <physiologicalReaction direction="left-to-right" evidence="30">
        <dbReference type="Rhea" id="RHEA:40920"/>
    </physiologicalReaction>
</comment>
<evidence type="ECO:0000256" key="29">
    <source>
        <dbReference type="ARBA" id="ARBA00048011"/>
    </source>
</evidence>
<evidence type="ECO:0000256" key="45">
    <source>
        <dbReference type="ARBA" id="ARBA00049372"/>
    </source>
</evidence>
<evidence type="ECO:0000256" key="28">
    <source>
        <dbReference type="ARBA" id="ARBA00047459"/>
    </source>
</evidence>
<protein>
    <recommendedName>
        <fullName evidence="6">Phospholipase B1, membrane-associated</fullName>
        <ecNumber evidence="5">3.1.1.3</ecNumber>
        <ecNumber evidence="4">3.1.1.4</ecNumber>
        <ecNumber evidence="3">3.1.1.5</ecNumber>
    </recommendedName>
    <alternativeName>
        <fullName evidence="20">Lysophospholipase</fullName>
    </alternativeName>
    <alternativeName>
        <fullName evidence="21">Phospholipase A2</fullName>
    </alternativeName>
    <alternativeName>
        <fullName evidence="23">Phospholipase B/lipase</fullName>
    </alternativeName>
    <alternativeName>
        <fullName evidence="22">Triacylglycerol lipase</fullName>
    </alternativeName>
</protein>
<proteinExistence type="inferred from homology"/>
<evidence type="ECO:0000256" key="4">
    <source>
        <dbReference type="ARBA" id="ARBA00013278"/>
    </source>
</evidence>
<evidence type="ECO:0000256" key="47">
    <source>
        <dbReference type="SAM" id="SignalP"/>
    </source>
</evidence>
<dbReference type="EC" id="3.1.1.3" evidence="5"/>
<comment type="catalytic activity">
    <reaction evidence="26">
        <text>1,3-dihexadecanoyl-2-(9Z-octadecenoyl)glycerol + H2O = 1-hexadecanoyl-2-(9Z-octadecenoyl)-glycerol + hexadecanoate + H(+)</text>
        <dbReference type="Rhea" id="RHEA:40979"/>
        <dbReference type="ChEBI" id="CHEBI:7896"/>
        <dbReference type="ChEBI" id="CHEBI:15377"/>
        <dbReference type="ChEBI" id="CHEBI:15378"/>
        <dbReference type="ChEBI" id="CHEBI:75585"/>
        <dbReference type="ChEBI" id="CHEBI:75688"/>
    </reaction>
    <physiologicalReaction direction="left-to-right" evidence="26">
        <dbReference type="Rhea" id="RHEA:40980"/>
    </physiologicalReaction>
</comment>
<comment type="catalytic activity">
    <reaction evidence="28">
        <text>1-hexadecanoyl-2-(9Z)-octadecenoyl-3-octadecanoyl-sn-glycerol + H2O = 1-hexadecanoyl-2-(9Z-octadecenoyl)-sn-glycerol + octadecanoate + H(+)</text>
        <dbReference type="Rhea" id="RHEA:41111"/>
        <dbReference type="ChEBI" id="CHEBI:15377"/>
        <dbReference type="ChEBI" id="CHEBI:15378"/>
        <dbReference type="ChEBI" id="CHEBI:25629"/>
        <dbReference type="ChEBI" id="CHEBI:75466"/>
        <dbReference type="ChEBI" id="CHEBI:77623"/>
    </reaction>
    <physiologicalReaction direction="left-to-right" evidence="28">
        <dbReference type="Rhea" id="RHEA:41112"/>
    </physiologicalReaction>
</comment>
<comment type="catalytic activity">
    <reaction evidence="19">
        <text>a 1,2-diacyl-sn-glycero-3-phosphocholine + H2O = a 1-acyl-sn-glycero-3-phosphocholine + a fatty acid + H(+)</text>
        <dbReference type="Rhea" id="RHEA:15801"/>
        <dbReference type="ChEBI" id="CHEBI:15377"/>
        <dbReference type="ChEBI" id="CHEBI:15378"/>
        <dbReference type="ChEBI" id="CHEBI:28868"/>
        <dbReference type="ChEBI" id="CHEBI:57643"/>
        <dbReference type="ChEBI" id="CHEBI:58168"/>
        <dbReference type="EC" id="3.1.1.4"/>
    </reaction>
    <physiologicalReaction direction="left-to-right" evidence="19">
        <dbReference type="Rhea" id="RHEA:15802"/>
    </physiologicalReaction>
</comment>
<evidence type="ECO:0000256" key="38">
    <source>
        <dbReference type="ARBA" id="ARBA00048613"/>
    </source>
</evidence>
<comment type="catalytic activity">
    <reaction evidence="35">
        <text>1-octadecanoyl-2-(9Z,12Z)-octadecadienoyl-sn-glycerol + H2O = 1-octadecanoyl-sn-glycerol + (9Z,12Z)-octadecadienoate + H(+)</text>
        <dbReference type="Rhea" id="RHEA:40927"/>
        <dbReference type="ChEBI" id="CHEBI:15377"/>
        <dbReference type="ChEBI" id="CHEBI:15378"/>
        <dbReference type="ChEBI" id="CHEBI:30245"/>
        <dbReference type="ChEBI" id="CHEBI:75550"/>
        <dbReference type="ChEBI" id="CHEBI:77097"/>
    </reaction>
    <physiologicalReaction direction="left-to-right" evidence="35">
        <dbReference type="Rhea" id="RHEA:40928"/>
    </physiologicalReaction>
</comment>
<feature type="chain" id="PRO_5035741336" description="Phospholipase B1, membrane-associated" evidence="47">
    <location>
        <begin position="18"/>
        <end position="705"/>
    </location>
</feature>
<comment type="catalytic activity">
    <reaction evidence="40">
        <text>1-hexadecanoyl-2-(9Z-octadecenoyl)-sn-glycero-3-phosphocholine + H2O = 1-hexadecanoyl-sn-glycero-3-phosphocholine + (9Z)-octadecenoate + H(+)</text>
        <dbReference type="Rhea" id="RHEA:38779"/>
        <dbReference type="ChEBI" id="CHEBI:15377"/>
        <dbReference type="ChEBI" id="CHEBI:15378"/>
        <dbReference type="ChEBI" id="CHEBI:30823"/>
        <dbReference type="ChEBI" id="CHEBI:72998"/>
        <dbReference type="ChEBI" id="CHEBI:73001"/>
    </reaction>
    <physiologicalReaction direction="left-to-right" evidence="40">
        <dbReference type="Rhea" id="RHEA:38780"/>
    </physiologicalReaction>
</comment>
<evidence type="ECO:0000256" key="25">
    <source>
        <dbReference type="ARBA" id="ARBA00047324"/>
    </source>
</evidence>
<dbReference type="PROSITE" id="PS01098">
    <property type="entry name" value="LIPASE_GDSL_SER"/>
    <property type="match status" value="1"/>
</dbReference>
<evidence type="ECO:0000256" key="13">
    <source>
        <dbReference type="ARBA" id="ARBA00023098"/>
    </source>
</evidence>
<comment type="catalytic activity">
    <reaction evidence="34">
        <text>1-hexadecanoyl-2-(9Z,12Z-octadecadienoyl)-sn-glycero-3-phosphocholine + H2O = 2-(9Z,12Z-octadecadienoyl)-sn-glycero-3-phosphocholine + hexadecanoate + H(+)</text>
        <dbReference type="Rhea" id="RHEA:40971"/>
        <dbReference type="ChEBI" id="CHEBI:7896"/>
        <dbReference type="ChEBI" id="CHEBI:15377"/>
        <dbReference type="ChEBI" id="CHEBI:15378"/>
        <dbReference type="ChEBI" id="CHEBI:73002"/>
        <dbReference type="ChEBI" id="CHEBI:76084"/>
    </reaction>
    <physiologicalReaction direction="left-to-right" evidence="34">
        <dbReference type="Rhea" id="RHEA:40972"/>
    </physiologicalReaction>
</comment>
<evidence type="ECO:0000256" key="22">
    <source>
        <dbReference type="ARBA" id="ARBA00031485"/>
    </source>
</evidence>
<evidence type="ECO:0000256" key="42">
    <source>
        <dbReference type="ARBA" id="ARBA00048872"/>
    </source>
</evidence>
<evidence type="ECO:0000256" key="40">
    <source>
        <dbReference type="ARBA" id="ARBA00048699"/>
    </source>
</evidence>
<evidence type="ECO:0000256" key="33">
    <source>
        <dbReference type="ARBA" id="ARBA00048227"/>
    </source>
</evidence>
<dbReference type="InterPro" id="IPR035547">
    <property type="entry name" value="Phospholipase_B"/>
</dbReference>
<evidence type="ECO:0000256" key="26">
    <source>
        <dbReference type="ARBA" id="ARBA00047363"/>
    </source>
</evidence>
<gene>
    <name evidence="48" type="ORF">CBOVIS_LOCUS11999</name>
</gene>
<comment type="subcellular location">
    <subcellularLocation>
        <location evidence="1">Apical cell membrane</location>
        <topology evidence="1">Single-pass type I membrane protein</topology>
    </subcellularLocation>
</comment>
<evidence type="ECO:0000256" key="30">
    <source>
        <dbReference type="ARBA" id="ARBA00048015"/>
    </source>
</evidence>
<evidence type="ECO:0000256" key="20">
    <source>
        <dbReference type="ARBA" id="ARBA00029723"/>
    </source>
</evidence>
<evidence type="ECO:0000256" key="8">
    <source>
        <dbReference type="ARBA" id="ARBA00022692"/>
    </source>
</evidence>
<evidence type="ECO:0000313" key="48">
    <source>
        <dbReference type="EMBL" id="CAB3410478.1"/>
    </source>
</evidence>
<keyword evidence="15" id="KW-0325">Glycoprotein</keyword>
<evidence type="ECO:0000256" key="10">
    <source>
        <dbReference type="ARBA" id="ARBA00022737"/>
    </source>
</evidence>
<accession>A0A8S1FEK8</accession>
<keyword evidence="13" id="KW-0443">Lipid metabolism</keyword>
<evidence type="ECO:0000256" key="19">
    <source>
        <dbReference type="ARBA" id="ARBA00023422"/>
    </source>
</evidence>
<evidence type="ECO:0000256" key="17">
    <source>
        <dbReference type="ARBA" id="ARBA00023369"/>
    </source>
</evidence>
<comment type="catalytic activity">
    <reaction evidence="25">
        <text>1-hexadecanoyl-2-(9Z)-octadecenoyl-3-octadecanoyl-sn-glycerol + H2O = 2-(9Z-octadecenoyl)-3-octadecanoyl-sn-glycerol + hexadecanoate + H(+)</text>
        <dbReference type="Rhea" id="RHEA:41107"/>
        <dbReference type="ChEBI" id="CHEBI:7896"/>
        <dbReference type="ChEBI" id="CHEBI:15377"/>
        <dbReference type="ChEBI" id="CHEBI:15378"/>
        <dbReference type="ChEBI" id="CHEBI:75558"/>
        <dbReference type="ChEBI" id="CHEBI:77623"/>
    </reaction>
    <physiologicalReaction direction="left-to-right" evidence="25">
        <dbReference type="Rhea" id="RHEA:41108"/>
    </physiologicalReaction>
</comment>
<keyword evidence="8" id="KW-0812">Transmembrane</keyword>
<dbReference type="InterPro" id="IPR001087">
    <property type="entry name" value="GDSL"/>
</dbReference>
<evidence type="ECO:0000256" key="46">
    <source>
        <dbReference type="ARBA" id="ARBA00049461"/>
    </source>
</evidence>
<organism evidence="48 49">
    <name type="scientific">Caenorhabditis bovis</name>
    <dbReference type="NCBI Taxonomy" id="2654633"/>
    <lineage>
        <taxon>Eukaryota</taxon>
        <taxon>Metazoa</taxon>
        <taxon>Ecdysozoa</taxon>
        <taxon>Nematoda</taxon>
        <taxon>Chromadorea</taxon>
        <taxon>Rhabditida</taxon>
        <taxon>Rhabditina</taxon>
        <taxon>Rhabditomorpha</taxon>
        <taxon>Rhabditoidea</taxon>
        <taxon>Rhabditidae</taxon>
        <taxon>Peloderinae</taxon>
        <taxon>Caenorhabditis</taxon>
    </lineage>
</organism>
<comment type="catalytic activity">
    <reaction evidence="33">
        <text>1,2-dihexadecanoyl-sn-glycero-3-phosphocholine + H2O = 1-hexadecanoyl-sn-glycero-3-phosphocholine + hexadecanoate + H(+)</text>
        <dbReference type="Rhea" id="RHEA:41223"/>
        <dbReference type="ChEBI" id="CHEBI:7896"/>
        <dbReference type="ChEBI" id="CHEBI:15377"/>
        <dbReference type="ChEBI" id="CHEBI:15378"/>
        <dbReference type="ChEBI" id="CHEBI:72998"/>
        <dbReference type="ChEBI" id="CHEBI:72999"/>
    </reaction>
    <physiologicalReaction direction="left-to-right" evidence="33">
        <dbReference type="Rhea" id="RHEA:41224"/>
    </physiologicalReaction>
</comment>
<comment type="catalytic activity">
    <reaction evidence="42">
        <text>1-O-hexadecyl-2-(9Z)-octadecenoyl-sn-glycero-3-phosphocholine + H2O = 1-O-hexadecyl-sn-glycero-3-phosphocholine + (9Z)-octadecenoate + H(+)</text>
        <dbReference type="Rhea" id="RHEA:40915"/>
        <dbReference type="ChEBI" id="CHEBI:15377"/>
        <dbReference type="ChEBI" id="CHEBI:15378"/>
        <dbReference type="ChEBI" id="CHEBI:30823"/>
        <dbReference type="ChEBI" id="CHEBI:34112"/>
        <dbReference type="ChEBI" id="CHEBI:64496"/>
    </reaction>
    <physiologicalReaction direction="left-to-right" evidence="42">
        <dbReference type="Rhea" id="RHEA:40916"/>
    </physiologicalReaction>
</comment>
<comment type="catalytic activity">
    <reaction evidence="38">
        <text>1-hexadecanoyl-2-(9Z-octadecenoyl)-sn-glycero-3-phosphoethanolamine + H2O = 1-hexadecanoyl-sn-glycero-3-phosphoethanolamine + (9Z)-octadecenoate + H(+)</text>
        <dbReference type="Rhea" id="RHEA:40911"/>
        <dbReference type="ChEBI" id="CHEBI:15377"/>
        <dbReference type="ChEBI" id="CHEBI:15378"/>
        <dbReference type="ChEBI" id="CHEBI:30823"/>
        <dbReference type="ChEBI" id="CHEBI:73004"/>
        <dbReference type="ChEBI" id="CHEBI:73007"/>
    </reaction>
    <physiologicalReaction direction="left-to-right" evidence="38">
        <dbReference type="Rhea" id="RHEA:40912"/>
    </physiologicalReaction>
</comment>
<evidence type="ECO:0000256" key="15">
    <source>
        <dbReference type="ARBA" id="ARBA00023180"/>
    </source>
</evidence>
<evidence type="ECO:0000256" key="21">
    <source>
        <dbReference type="ARBA" id="ARBA00031182"/>
    </source>
</evidence>